<organism evidence="1">
    <name type="scientific">Macrococcoides canis</name>
    <dbReference type="NCBI Taxonomy" id="1855823"/>
    <lineage>
        <taxon>Bacteria</taxon>
        <taxon>Bacillati</taxon>
        <taxon>Bacillota</taxon>
        <taxon>Bacilli</taxon>
        <taxon>Bacillales</taxon>
        <taxon>Staphylococcaceae</taxon>
        <taxon>Macrococcoides</taxon>
    </lineage>
</organism>
<name>A0A4Y1NMP1_9STAP</name>
<sequence>MIDTNSRLLKHLVNTCVNNDEEALREYEESIGKKNELNVSNSRGIAKWDIIYNKFINDSKNVGFEAIPIHRGAVWTAVGVYEEYTKELFLVFRKNNFKNIMKHPWRGHYATIANVANGYKKPKQGELFQEFEIENDIKIQYDTLAEELFEKMGIIPEKVILCSFTSSEFIAHFYNDNQQLVDQEDLSHLIEPQYNNLFNEQENVEPPRKDSNVNIARKKQQKQRIFGLKK</sequence>
<dbReference type="EMBL" id="MF477835">
    <property type="protein sequence ID" value="AXE74964.1"/>
    <property type="molecule type" value="Genomic_DNA"/>
</dbReference>
<dbReference type="InterPro" id="IPR046028">
    <property type="entry name" value="DUF5986"/>
</dbReference>
<dbReference type="RefSeq" id="WP_174804812.1">
    <property type="nucleotide sequence ID" value="NZ_CP047363.1"/>
</dbReference>
<protein>
    <submittedName>
        <fullName evidence="1">Uncharacterized protein</fullName>
    </submittedName>
</protein>
<accession>A0A4Y1NMP1</accession>
<reference evidence="1" key="1">
    <citation type="journal article" date="2019" name="J. Antimicrob. Chemother.">
        <title>Macrococcus canis contains recombinogenic methicillin resistance elements and the mecB plasmid found in Staphylococcus aureus.</title>
        <authorList>
            <person name="Chanchaithong P."/>
            <person name="Perreten V."/>
            <person name="Schwendener S."/>
        </authorList>
    </citation>
    <scope>NUCLEOTIDE SEQUENCE</scope>
    <source>
        <strain evidence="1">Epi0076A</strain>
    </source>
</reference>
<evidence type="ECO:0000313" key="1">
    <source>
        <dbReference type="EMBL" id="AXE74964.1"/>
    </source>
</evidence>
<dbReference type="Pfam" id="PF19448">
    <property type="entry name" value="DUF5986"/>
    <property type="match status" value="1"/>
</dbReference>
<dbReference type="AlphaFoldDB" id="A0A4Y1NMP1"/>
<proteinExistence type="predicted"/>